<dbReference type="RefSeq" id="WP_207672532.1">
    <property type="nucleotide sequence ID" value="NZ_JAFREM010000008.1"/>
</dbReference>
<gene>
    <name evidence="1" type="ORF">JZO70_05475</name>
</gene>
<dbReference type="EMBL" id="JAFREM010000008">
    <property type="protein sequence ID" value="MBO1305598.1"/>
    <property type="molecule type" value="Genomic_DNA"/>
</dbReference>
<name>A0ABS3L967_9ENTE</name>
<organism evidence="1 2">
    <name type="scientific">Candidatus Enterococcus moelleringii</name>
    <dbReference type="NCBI Taxonomy" id="2815325"/>
    <lineage>
        <taxon>Bacteria</taxon>
        <taxon>Bacillati</taxon>
        <taxon>Bacillota</taxon>
        <taxon>Bacilli</taxon>
        <taxon>Lactobacillales</taxon>
        <taxon>Enterococcaceae</taxon>
        <taxon>Enterococcus</taxon>
    </lineage>
</organism>
<accession>A0ABS3L967</accession>
<reference evidence="1 2" key="1">
    <citation type="submission" date="2021-03" db="EMBL/GenBank/DDBJ databases">
        <title>Enterococcal diversity collection.</title>
        <authorList>
            <person name="Gilmore M.S."/>
            <person name="Schwartzman J."/>
            <person name="Van Tyne D."/>
            <person name="Martin M."/>
            <person name="Earl A.M."/>
            <person name="Manson A.L."/>
            <person name="Straub T."/>
            <person name="Salamzade R."/>
            <person name="Saavedra J."/>
            <person name="Lebreton F."/>
            <person name="Prichula J."/>
            <person name="Schaufler K."/>
            <person name="Gaca A."/>
            <person name="Sgardioli B."/>
            <person name="Wagenaar J."/>
            <person name="Strong T."/>
        </authorList>
    </citation>
    <scope>NUCLEOTIDE SEQUENCE [LARGE SCALE GENOMIC DNA]</scope>
    <source>
        <strain evidence="1 2">669A</strain>
    </source>
</reference>
<evidence type="ECO:0000313" key="1">
    <source>
        <dbReference type="EMBL" id="MBO1305598.1"/>
    </source>
</evidence>
<comment type="caution">
    <text evidence="1">The sequence shown here is derived from an EMBL/GenBank/DDBJ whole genome shotgun (WGS) entry which is preliminary data.</text>
</comment>
<protein>
    <submittedName>
        <fullName evidence="1">Uncharacterized protein</fullName>
    </submittedName>
</protein>
<keyword evidence="2" id="KW-1185">Reference proteome</keyword>
<sequence>MSKLPTCTPRTGPWPIHLVLPIPDMKGTLVIYDQEMYCYSSHTTRTTLYHDNSDMIIDYPATGRTLKRLPFFQKQRHPMINQPHVLFPLARPADSIWINPLSIEEVWEEPTETYVKMASGPGIIIEARKRTVDRYATNALMALACSIRDIDPTAGTYRNHNPLNYLDLIDTPYIQEICKSSDMRAFPIEEGVYRERFYTQRNNHRMLKAYDRLDESSVNHHTMHDFIDDFE</sequence>
<dbReference type="Proteomes" id="UP000664601">
    <property type="component" value="Unassembled WGS sequence"/>
</dbReference>
<evidence type="ECO:0000313" key="2">
    <source>
        <dbReference type="Proteomes" id="UP000664601"/>
    </source>
</evidence>
<proteinExistence type="predicted"/>